<proteinExistence type="predicted"/>
<dbReference type="EMBL" id="JAVDVC010000002">
    <property type="protein sequence ID" value="MDR6957475.1"/>
    <property type="molecule type" value="Genomic_DNA"/>
</dbReference>
<evidence type="ECO:0000313" key="1">
    <source>
        <dbReference type="EMBL" id="MDR6957475.1"/>
    </source>
</evidence>
<dbReference type="AlphaFoldDB" id="A0AAW8M6S9"/>
<accession>A0AAW8M6S9</accession>
<sequence length="60" mass="6760">MSTIYVQFSDELETTIISIFSGPQDPDDWPRQGEVASTDSRYLDFRNRCPLIGAFTAGDE</sequence>
<dbReference type="Proteomes" id="UP001252613">
    <property type="component" value="Unassembled WGS sequence"/>
</dbReference>
<evidence type="ECO:0000313" key="2">
    <source>
        <dbReference type="Proteomes" id="UP001252613"/>
    </source>
</evidence>
<dbReference type="RefSeq" id="WP_310358057.1">
    <property type="nucleotide sequence ID" value="NZ_JAVDVC010000002.1"/>
</dbReference>
<name>A0AAW8M6S9_9PSED</name>
<comment type="caution">
    <text evidence="1">The sequence shown here is derived from an EMBL/GenBank/DDBJ whole genome shotgun (WGS) entry which is preliminary data.</text>
</comment>
<reference evidence="1" key="1">
    <citation type="submission" date="2023-07" db="EMBL/GenBank/DDBJ databases">
        <title>Sorghum-associated microbial communities from plants grown in Nebraska, USA.</title>
        <authorList>
            <person name="Schachtman D."/>
        </authorList>
    </citation>
    <scope>NUCLEOTIDE SEQUENCE</scope>
    <source>
        <strain evidence="1">3432</strain>
    </source>
</reference>
<protein>
    <submittedName>
        <fullName evidence="1">Uncharacterized protein</fullName>
    </submittedName>
</protein>
<gene>
    <name evidence="1" type="ORF">J2W43_001451</name>
</gene>
<organism evidence="1 2">
    <name type="scientific">Pseudomonas brassicacearum</name>
    <dbReference type="NCBI Taxonomy" id="930166"/>
    <lineage>
        <taxon>Bacteria</taxon>
        <taxon>Pseudomonadati</taxon>
        <taxon>Pseudomonadota</taxon>
        <taxon>Gammaproteobacteria</taxon>
        <taxon>Pseudomonadales</taxon>
        <taxon>Pseudomonadaceae</taxon>
        <taxon>Pseudomonas</taxon>
    </lineage>
</organism>